<feature type="region of interest" description="Disordered" evidence="5">
    <location>
        <begin position="1"/>
        <end position="21"/>
    </location>
</feature>
<organism evidence="7 8">
    <name type="scientific">Aphanomyces euteiches</name>
    <dbReference type="NCBI Taxonomy" id="100861"/>
    <lineage>
        <taxon>Eukaryota</taxon>
        <taxon>Sar</taxon>
        <taxon>Stramenopiles</taxon>
        <taxon>Oomycota</taxon>
        <taxon>Saprolegniomycetes</taxon>
        <taxon>Saprolegniales</taxon>
        <taxon>Verrucalvaceae</taxon>
        <taxon>Aphanomyces</taxon>
    </lineage>
</organism>
<accession>A0A6G0WDD2</accession>
<keyword evidence="2" id="KW-0238">DNA-binding</keyword>
<evidence type="ECO:0000256" key="3">
    <source>
        <dbReference type="ARBA" id="ARBA00023242"/>
    </source>
</evidence>
<dbReference type="SUPFAM" id="SSF46785">
    <property type="entry name" value="Winged helix' DNA-binding domain"/>
    <property type="match status" value="1"/>
</dbReference>
<gene>
    <name evidence="7" type="ORF">Ae201684_016733</name>
</gene>
<evidence type="ECO:0000256" key="2">
    <source>
        <dbReference type="ARBA" id="ARBA00023125"/>
    </source>
</evidence>
<comment type="similarity">
    <text evidence="4">Belongs to the HSF family.</text>
</comment>
<reference evidence="7 8" key="1">
    <citation type="submission" date="2019-07" db="EMBL/GenBank/DDBJ databases">
        <title>Genomics analysis of Aphanomyces spp. identifies a new class of oomycete effector associated with host adaptation.</title>
        <authorList>
            <person name="Gaulin E."/>
        </authorList>
    </citation>
    <scope>NUCLEOTIDE SEQUENCE [LARGE SCALE GENOMIC DNA]</scope>
    <source>
        <strain evidence="7 8">ATCC 201684</strain>
    </source>
</reference>
<dbReference type="GO" id="GO:0003700">
    <property type="term" value="F:DNA-binding transcription factor activity"/>
    <property type="evidence" value="ECO:0007669"/>
    <property type="project" value="InterPro"/>
</dbReference>
<dbReference type="GO" id="GO:0005634">
    <property type="term" value="C:nucleus"/>
    <property type="evidence" value="ECO:0007669"/>
    <property type="project" value="UniProtKB-SubCell"/>
</dbReference>
<evidence type="ECO:0000313" key="7">
    <source>
        <dbReference type="EMBL" id="KAF0724670.1"/>
    </source>
</evidence>
<dbReference type="GO" id="GO:0043565">
    <property type="term" value="F:sequence-specific DNA binding"/>
    <property type="evidence" value="ECO:0007669"/>
    <property type="project" value="InterPro"/>
</dbReference>
<keyword evidence="8" id="KW-1185">Reference proteome</keyword>
<evidence type="ECO:0000259" key="6">
    <source>
        <dbReference type="SMART" id="SM00415"/>
    </source>
</evidence>
<protein>
    <recommendedName>
        <fullName evidence="6">HSF-type DNA-binding domain-containing protein</fullName>
    </recommendedName>
</protein>
<proteinExistence type="inferred from homology"/>
<dbReference type="AlphaFoldDB" id="A0A6G0WDD2"/>
<dbReference type="Gene3D" id="1.10.10.10">
    <property type="entry name" value="Winged helix-like DNA-binding domain superfamily/Winged helix DNA-binding domain"/>
    <property type="match status" value="1"/>
</dbReference>
<dbReference type="PRINTS" id="PR00056">
    <property type="entry name" value="HSFDOMAIN"/>
</dbReference>
<dbReference type="EMBL" id="VJMJ01000266">
    <property type="protein sequence ID" value="KAF0724670.1"/>
    <property type="molecule type" value="Genomic_DNA"/>
</dbReference>
<sequence>MIVKSEGCQVDPPKAKEDAKVPPETPRFLQTLITMLEEEDPSIISWGDGGTTIQIKEMNVFSASVLPTYFRHANFPSFQRQLNNYGFRKQPRMKSKYCTYFHPCFIRHLPELLPFILHKRQCLASGRQQIVQLTSRPARGDIARGVCEKAAASSITWSYSEYQDTFKTLEDTLPSIVSSCDLAWLDDCSMPPPPPQPQTSYIKVEEAHV</sequence>
<dbReference type="SMART" id="SM00415">
    <property type="entry name" value="HSF"/>
    <property type="match status" value="1"/>
</dbReference>
<dbReference type="Proteomes" id="UP000481153">
    <property type="component" value="Unassembled WGS sequence"/>
</dbReference>
<comment type="caution">
    <text evidence="7">The sequence shown here is derived from an EMBL/GenBank/DDBJ whole genome shotgun (WGS) entry which is preliminary data.</text>
</comment>
<name>A0A6G0WDD2_9STRA</name>
<dbReference type="InterPro" id="IPR036388">
    <property type="entry name" value="WH-like_DNA-bd_sf"/>
</dbReference>
<evidence type="ECO:0000256" key="1">
    <source>
        <dbReference type="ARBA" id="ARBA00004123"/>
    </source>
</evidence>
<dbReference type="Pfam" id="PF00447">
    <property type="entry name" value="HSF_DNA-bind"/>
    <property type="match status" value="1"/>
</dbReference>
<dbReference type="InterPro" id="IPR000232">
    <property type="entry name" value="HSF_DNA-bd"/>
</dbReference>
<keyword evidence="3" id="KW-0539">Nucleus</keyword>
<comment type="subcellular location">
    <subcellularLocation>
        <location evidence="1">Nucleus</location>
    </subcellularLocation>
</comment>
<dbReference type="InterPro" id="IPR036390">
    <property type="entry name" value="WH_DNA-bd_sf"/>
</dbReference>
<feature type="domain" description="HSF-type DNA-binding" evidence="6">
    <location>
        <begin position="24"/>
        <end position="119"/>
    </location>
</feature>
<evidence type="ECO:0000256" key="5">
    <source>
        <dbReference type="SAM" id="MobiDB-lite"/>
    </source>
</evidence>
<evidence type="ECO:0000256" key="4">
    <source>
        <dbReference type="RuleBase" id="RU004020"/>
    </source>
</evidence>
<dbReference type="FunFam" id="1.10.10.10:FF:000286">
    <property type="entry name" value="Heat shock transcription factor"/>
    <property type="match status" value="1"/>
</dbReference>
<evidence type="ECO:0000313" key="8">
    <source>
        <dbReference type="Proteomes" id="UP000481153"/>
    </source>
</evidence>
<dbReference type="PANTHER" id="PTHR10015">
    <property type="entry name" value="HEAT SHOCK TRANSCRIPTION FACTOR"/>
    <property type="match status" value="1"/>
</dbReference>
<dbReference type="VEuPathDB" id="FungiDB:AeMF1_001949"/>
<dbReference type="PANTHER" id="PTHR10015:SF427">
    <property type="entry name" value="HEAT SHOCK FACTOR PROTEIN"/>
    <property type="match status" value="1"/>
</dbReference>